<dbReference type="AlphaFoldDB" id="A0A2A4GC61"/>
<dbReference type="InterPro" id="IPR002575">
    <property type="entry name" value="Aminoglycoside_PTrfase"/>
</dbReference>
<feature type="domain" description="Aminoglycoside phosphotransferase" evidence="1">
    <location>
        <begin position="23"/>
        <end position="250"/>
    </location>
</feature>
<organism evidence="2 3">
    <name type="scientific">Sediminicola luteus</name>
    <dbReference type="NCBI Taxonomy" id="319238"/>
    <lineage>
        <taxon>Bacteria</taxon>
        <taxon>Pseudomonadati</taxon>
        <taxon>Bacteroidota</taxon>
        <taxon>Flavobacteriia</taxon>
        <taxon>Flavobacteriales</taxon>
        <taxon>Flavobacteriaceae</taxon>
        <taxon>Sediminicola</taxon>
    </lineage>
</organism>
<dbReference type="RefSeq" id="WP_097441525.1">
    <property type="nucleotide sequence ID" value="NZ_NBWU01000001.1"/>
</dbReference>
<dbReference type="EMBL" id="NBWU01000001">
    <property type="protein sequence ID" value="PCE66001.1"/>
    <property type="molecule type" value="Genomic_DNA"/>
</dbReference>
<dbReference type="Proteomes" id="UP000219559">
    <property type="component" value="Unassembled WGS sequence"/>
</dbReference>
<dbReference type="PANTHER" id="PTHR21064:SF5">
    <property type="entry name" value="SLR1880 PROTEIN"/>
    <property type="match status" value="1"/>
</dbReference>
<proteinExistence type="predicted"/>
<reference evidence="2 3" key="1">
    <citation type="submission" date="2017-04" db="EMBL/GenBank/DDBJ databases">
        <title>A new member of the family Flavobacteriaceae isolated from ascidians.</title>
        <authorList>
            <person name="Chen L."/>
        </authorList>
    </citation>
    <scope>NUCLEOTIDE SEQUENCE [LARGE SCALE GENOMIC DNA]</scope>
    <source>
        <strain evidence="2 3">HQA918</strain>
    </source>
</reference>
<dbReference type="Gene3D" id="3.90.1200.10">
    <property type="match status" value="1"/>
</dbReference>
<sequence>MEQEKLEQVLSAFIKLEGPVVFSTLSQGLINDTYLAQDTANDKGYVLQRINAGVFENIEGLMANVSKALKRLHGEGYHKIAMGETQDGQPFLKNAAGYWRVMDYIDQSTAYNTSSDIEIAREAGRIVGRFHELMQAADPEDYVATIPQFHHMPLREQQFKHALKNGLKDRKLKAQTAIDFAQRTLPLVTDPVLQQLPLRLCHNDTKLNNILFSKSNDKALCLIDLDTLMPGLFLFDFGDAIRTIANPAEEDCRDLDQIVFNKPMFETFVQGMAPHLGFLTAAEVKTMALGAIYMPFIHGLRALTDYLLGDVYYKVAYPEQNIDRCHSLFAFAQQALDHKAFMEKTIQRSFSK</sequence>
<accession>A0A2A4GC61</accession>
<dbReference type="PANTHER" id="PTHR21064">
    <property type="entry name" value="AMINOGLYCOSIDE PHOSPHOTRANSFERASE DOMAIN-CONTAINING PROTEIN-RELATED"/>
    <property type="match status" value="1"/>
</dbReference>
<gene>
    <name evidence="2" type="ORF">B7P33_01485</name>
</gene>
<dbReference type="Pfam" id="PF01636">
    <property type="entry name" value="APH"/>
    <property type="match status" value="1"/>
</dbReference>
<dbReference type="SUPFAM" id="SSF56112">
    <property type="entry name" value="Protein kinase-like (PK-like)"/>
    <property type="match status" value="1"/>
</dbReference>
<evidence type="ECO:0000259" key="1">
    <source>
        <dbReference type="Pfam" id="PF01636"/>
    </source>
</evidence>
<protein>
    <recommendedName>
        <fullName evidence="1">Aminoglycoside phosphotransferase domain-containing protein</fullName>
    </recommendedName>
</protein>
<comment type="caution">
    <text evidence="2">The sequence shown here is derived from an EMBL/GenBank/DDBJ whole genome shotgun (WGS) entry which is preliminary data.</text>
</comment>
<dbReference type="InterPro" id="IPR011009">
    <property type="entry name" value="Kinase-like_dom_sf"/>
</dbReference>
<keyword evidence="3" id="KW-1185">Reference proteome</keyword>
<evidence type="ECO:0000313" key="2">
    <source>
        <dbReference type="EMBL" id="PCE66001.1"/>
    </source>
</evidence>
<dbReference type="OrthoDB" id="526037at2"/>
<name>A0A2A4GC61_9FLAO</name>
<dbReference type="InterPro" id="IPR050249">
    <property type="entry name" value="Pseudomonas-type_ThrB"/>
</dbReference>
<evidence type="ECO:0000313" key="3">
    <source>
        <dbReference type="Proteomes" id="UP000219559"/>
    </source>
</evidence>